<dbReference type="SMART" id="SM00642">
    <property type="entry name" value="Aamy"/>
    <property type="match status" value="1"/>
</dbReference>
<accession>G2FCC4</accession>
<dbReference type="NCBIfam" id="TIGR02100">
    <property type="entry name" value="glgX_debranch"/>
    <property type="match status" value="1"/>
</dbReference>
<comment type="caution">
    <text evidence="6">The sequence shown here is derived from an EMBL/GenBank/DDBJ whole genome shotgun (WGS) entry which is preliminary data.</text>
</comment>
<dbReference type="InterPro" id="IPR013783">
    <property type="entry name" value="Ig-like_fold"/>
</dbReference>
<dbReference type="CDD" id="cd11326">
    <property type="entry name" value="AmyAc_Glg_debranch"/>
    <property type="match status" value="1"/>
</dbReference>
<proteinExistence type="inferred from homology"/>
<evidence type="ECO:0000313" key="6">
    <source>
        <dbReference type="EMBL" id="EGW55487.1"/>
    </source>
</evidence>
<keyword evidence="2 6" id="KW-0378">Hydrolase</keyword>
<dbReference type="EMBL" id="AFZB01000003">
    <property type="protein sequence ID" value="EGW55487.1"/>
    <property type="molecule type" value="Genomic_DNA"/>
</dbReference>
<dbReference type="InterPro" id="IPR048650">
    <property type="entry name" value="ISOA1-3-like_C"/>
</dbReference>
<dbReference type="GO" id="GO:0019156">
    <property type="term" value="F:isoamylase activity"/>
    <property type="evidence" value="ECO:0007669"/>
    <property type="project" value="UniProtKB-ARBA"/>
</dbReference>
<dbReference type="Gene3D" id="2.60.40.1180">
    <property type="entry name" value="Golgi alpha-mannosidase II"/>
    <property type="match status" value="1"/>
</dbReference>
<dbReference type="InterPro" id="IPR006047">
    <property type="entry name" value="GH13_cat_dom"/>
</dbReference>
<dbReference type="InterPro" id="IPR017853">
    <property type="entry name" value="GH"/>
</dbReference>
<keyword evidence="7" id="KW-1185">Reference proteome</keyword>
<dbReference type="Gene3D" id="3.20.20.80">
    <property type="entry name" value="Glycosidases"/>
    <property type="match status" value="1"/>
</dbReference>
<dbReference type="SUPFAM" id="SSF81296">
    <property type="entry name" value="E set domains"/>
    <property type="match status" value="1"/>
</dbReference>
<dbReference type="Pfam" id="PF02922">
    <property type="entry name" value="CBM_48"/>
    <property type="match status" value="1"/>
</dbReference>
<organism evidence="6 7">
    <name type="scientific">endosymbiont of Tevnia jerichonana</name>
    <name type="common">vent Tica</name>
    <dbReference type="NCBI Taxonomy" id="1049564"/>
    <lineage>
        <taxon>Bacteria</taxon>
        <taxon>Pseudomonadati</taxon>
        <taxon>Pseudomonadota</taxon>
        <taxon>Gammaproteobacteria</taxon>
        <taxon>sulfur-oxidizing symbionts</taxon>
    </lineage>
</organism>
<dbReference type="PATRIC" id="fig|1049564.3.peg.509"/>
<evidence type="ECO:0000256" key="4">
    <source>
        <dbReference type="ARBA" id="ARBA00023295"/>
    </source>
</evidence>
<evidence type="ECO:0000256" key="2">
    <source>
        <dbReference type="ARBA" id="ARBA00022801"/>
    </source>
</evidence>
<reference evidence="6 7" key="1">
    <citation type="journal article" date="2011" name="ISME J.">
        <title>The endosymbionts of the deep-sea tubeworms Riftia pachyptila and Tevnia jerichonana share an identical physiology as revealed by proteogenomic analyses.</title>
        <authorList>
            <person name="Gardebrecht A."/>
            <person name="Markert S."/>
            <person name="Felbeck H."/>
            <person name="Thuermer A."/>
            <person name="Albrecht D."/>
            <person name="Wollherr A."/>
            <person name="Kabisch J."/>
            <person name="Lehmann R."/>
            <person name="Daniel R."/>
            <person name="Liesegang H."/>
            <person name="Hecker M."/>
            <person name="Sievert S.M."/>
            <person name="Schweder T."/>
        </authorList>
    </citation>
    <scope>NUCLEOTIDE SEQUENCE [LARGE SCALE GENOMIC DNA]</scope>
</reference>
<dbReference type="SUPFAM" id="SSF51445">
    <property type="entry name" value="(Trans)glycosidases"/>
    <property type="match status" value="1"/>
</dbReference>
<keyword evidence="3" id="KW-0809">Transit peptide</keyword>
<dbReference type="GO" id="GO:0004135">
    <property type="term" value="F:amylo-alpha-1,6-glucosidase activity"/>
    <property type="evidence" value="ECO:0007669"/>
    <property type="project" value="InterPro"/>
</dbReference>
<dbReference type="Gene3D" id="2.60.40.10">
    <property type="entry name" value="Immunoglobulins"/>
    <property type="match status" value="1"/>
</dbReference>
<dbReference type="Proteomes" id="UP000005167">
    <property type="component" value="Unassembled WGS sequence"/>
</dbReference>
<gene>
    <name evidence="6" type="primary">glgX</name>
    <name evidence="6" type="ORF">TevJSym_ac00500</name>
</gene>
<dbReference type="EC" id="3.2.1.-" evidence="6"/>
<dbReference type="InterPro" id="IPR044505">
    <property type="entry name" value="GlgX_Isoamylase_N_E_set"/>
</dbReference>
<sequence>MLIMQSYQTTPGSRQPLGASLSSAGANFSIVSPDATRVELLLYEHHDSQAPFQVIELDPEVNRTFMCWHVFVKKLKAGIHYTWRVDGPSDPYLTGKRFDPSIELLDPWAKAVSDSRWNRTAAMRGEKNGSMRAIVVKTKVGSGDREERRRRRIRKGAFRSQDAIIYEMHVGGFTLHPSSGVAPEKRGTFAGVIEKIPYLKSLGITHVELLPVMAFDRQDVPAGVAKRGLSNYWGYSTHSYYSPHPHYCISPERGTHLDEFREMVDALHEANIEVILDVVFNHTAEAGENGPVINFKGLNNDVTYHLDPDEPSRYRDFTGCGNTVNCNNPVVSNFLVSCLEFWVNELHVDGFRFDLASVLSRGEDGEPMASPPIIWAIELSPVLSTKRIIAEAWDAVGLYQVGNFPGYRWSEWNGRYRDVVRRFVRGDPGILGEVATRISGSSDYYRHQARHPFNSINFVTCHDGFTLWDLVSFNHKHNQPNGEHNRDGHNDNLSWNCGVEGQTEDAEILALRRLQVKNFMAILMLSQGLPMILAGDEVLRSQQGNNNAWCQDNEVGWFNWELTEQNREMLRFTRGMIALRKRHPSLKRRQFLTGVPAAASELADITWHGKKFGQPAWDDPVSRVLGFTLAAVAPGEAHLHVIMNMSERRQRFSLPATPDISWRLAVDTAAAAPDDIPDPDQQPYLTRAEFEVEAHSLVVLEGEDCGSGCTD</sequence>
<dbReference type="GO" id="GO:0005980">
    <property type="term" value="P:glycogen catabolic process"/>
    <property type="evidence" value="ECO:0007669"/>
    <property type="project" value="InterPro"/>
</dbReference>
<dbReference type="Pfam" id="PF21156">
    <property type="entry name" value="ISOA1-3_C"/>
    <property type="match status" value="1"/>
</dbReference>
<dbReference type="Pfam" id="PF00128">
    <property type="entry name" value="Alpha-amylase"/>
    <property type="match status" value="1"/>
</dbReference>
<evidence type="ECO:0000259" key="5">
    <source>
        <dbReference type="SMART" id="SM00642"/>
    </source>
</evidence>
<evidence type="ECO:0000256" key="3">
    <source>
        <dbReference type="ARBA" id="ARBA00022946"/>
    </source>
</evidence>
<dbReference type="SUPFAM" id="SSF51011">
    <property type="entry name" value="Glycosyl hydrolase domain"/>
    <property type="match status" value="1"/>
</dbReference>
<dbReference type="AlphaFoldDB" id="G2FCC4"/>
<dbReference type="InterPro" id="IPR013780">
    <property type="entry name" value="Glyco_hydro_b"/>
</dbReference>
<dbReference type="eggNOG" id="COG1523">
    <property type="taxonomic scope" value="Bacteria"/>
</dbReference>
<dbReference type="InterPro" id="IPR014756">
    <property type="entry name" value="Ig_E-set"/>
</dbReference>
<name>G2FCC4_9GAMM</name>
<evidence type="ECO:0000313" key="7">
    <source>
        <dbReference type="Proteomes" id="UP000005167"/>
    </source>
</evidence>
<keyword evidence="4 6" id="KW-0326">Glycosidase</keyword>
<dbReference type="InterPro" id="IPR004193">
    <property type="entry name" value="Glyco_hydro_13_N"/>
</dbReference>
<dbReference type="CDD" id="cd02856">
    <property type="entry name" value="E_set_GDE_Isoamylase_N"/>
    <property type="match status" value="1"/>
</dbReference>
<protein>
    <submittedName>
        <fullName evidence="6">Glycogen operon protein GlgX</fullName>
        <ecNumber evidence="6">3.2.1.-</ecNumber>
    </submittedName>
</protein>
<comment type="similarity">
    <text evidence="1">Belongs to the glycosyl hydrolase 13 family.</text>
</comment>
<evidence type="ECO:0000256" key="1">
    <source>
        <dbReference type="ARBA" id="ARBA00008061"/>
    </source>
</evidence>
<dbReference type="InterPro" id="IPR011837">
    <property type="entry name" value="Glycogen_debranch_GlgX"/>
</dbReference>
<dbReference type="PANTHER" id="PTHR43002">
    <property type="entry name" value="GLYCOGEN DEBRANCHING ENZYME"/>
    <property type="match status" value="1"/>
</dbReference>
<feature type="domain" description="Glycosyl hydrolase family 13 catalytic" evidence="5">
    <location>
        <begin position="167"/>
        <end position="580"/>
    </location>
</feature>